<dbReference type="EMBL" id="FTOM01000007">
    <property type="protein sequence ID" value="SIS84694.1"/>
    <property type="molecule type" value="Genomic_DNA"/>
</dbReference>
<feature type="compositionally biased region" description="Low complexity" evidence="1">
    <location>
        <begin position="47"/>
        <end position="59"/>
    </location>
</feature>
<dbReference type="RefSeq" id="WP_076366731.1">
    <property type="nucleotide sequence ID" value="NZ_FTOM01000007.1"/>
</dbReference>
<keyword evidence="3" id="KW-1185">Reference proteome</keyword>
<sequence length="59" mass="6277">MATAQGTTPSSRPRRWLAAALAETARPQPDMPWARGTARAEMHARRAAAAQPAPRRAAG</sequence>
<protein>
    <submittedName>
        <fullName evidence="2">Uncharacterized protein</fullName>
    </submittedName>
</protein>
<dbReference type="Proteomes" id="UP000186098">
    <property type="component" value="Unassembled WGS sequence"/>
</dbReference>
<evidence type="ECO:0000313" key="2">
    <source>
        <dbReference type="EMBL" id="SIS84694.1"/>
    </source>
</evidence>
<evidence type="ECO:0000313" key="3">
    <source>
        <dbReference type="Proteomes" id="UP000186098"/>
    </source>
</evidence>
<dbReference type="AlphaFoldDB" id="A0A1N7MF05"/>
<organism evidence="2 3">
    <name type="scientific">Phaeovulum vinaykumarii</name>
    <dbReference type="NCBI Taxonomy" id="407234"/>
    <lineage>
        <taxon>Bacteria</taxon>
        <taxon>Pseudomonadati</taxon>
        <taxon>Pseudomonadota</taxon>
        <taxon>Alphaproteobacteria</taxon>
        <taxon>Rhodobacterales</taxon>
        <taxon>Paracoccaceae</taxon>
        <taxon>Phaeovulum</taxon>
    </lineage>
</organism>
<accession>A0A1N7MF05</accession>
<proteinExistence type="predicted"/>
<feature type="region of interest" description="Disordered" evidence="1">
    <location>
        <begin position="23"/>
        <end position="59"/>
    </location>
</feature>
<reference evidence="3" key="1">
    <citation type="submission" date="2017-01" db="EMBL/GenBank/DDBJ databases">
        <authorList>
            <person name="Varghese N."/>
            <person name="Submissions S."/>
        </authorList>
    </citation>
    <scope>NUCLEOTIDE SEQUENCE [LARGE SCALE GENOMIC DNA]</scope>
    <source>
        <strain evidence="3">DSM 18714</strain>
    </source>
</reference>
<gene>
    <name evidence="2" type="ORF">SAMN05421795_10744</name>
</gene>
<name>A0A1N7MF05_9RHOB</name>
<evidence type="ECO:0000256" key="1">
    <source>
        <dbReference type="SAM" id="MobiDB-lite"/>
    </source>
</evidence>